<evidence type="ECO:0000313" key="3">
    <source>
        <dbReference type="Proteomes" id="UP001179121"/>
    </source>
</evidence>
<dbReference type="Proteomes" id="UP001179121">
    <property type="component" value="Chromosome"/>
</dbReference>
<dbReference type="EMBL" id="OX365700">
    <property type="protein sequence ID" value="CAI4030814.1"/>
    <property type="molecule type" value="Genomic_DNA"/>
</dbReference>
<evidence type="ECO:0008006" key="4">
    <source>
        <dbReference type="Google" id="ProtNLM"/>
    </source>
</evidence>
<dbReference type="AlphaFoldDB" id="A0AA86T2L9"/>
<dbReference type="RefSeq" id="WP_289267785.1">
    <property type="nucleotide sequence ID" value="NZ_OX365700.1"/>
</dbReference>
<gene>
    <name evidence="2" type="ORF">DNFV4_01244</name>
</gene>
<keyword evidence="3" id="KW-1185">Reference proteome</keyword>
<name>A0AA86T2L9_9BACT</name>
<organism evidence="2 3">
    <name type="scientific">Nitrospira tepida</name>
    <dbReference type="NCBI Taxonomy" id="2973512"/>
    <lineage>
        <taxon>Bacteria</taxon>
        <taxon>Pseudomonadati</taxon>
        <taxon>Nitrospirota</taxon>
        <taxon>Nitrospiria</taxon>
        <taxon>Nitrospirales</taxon>
        <taxon>Nitrospiraceae</taxon>
        <taxon>Nitrospira</taxon>
    </lineage>
</organism>
<feature type="region of interest" description="Disordered" evidence="1">
    <location>
        <begin position="189"/>
        <end position="230"/>
    </location>
</feature>
<evidence type="ECO:0000313" key="2">
    <source>
        <dbReference type="EMBL" id="CAI4030814.1"/>
    </source>
</evidence>
<protein>
    <recommendedName>
        <fullName evidence="4">Lipoprotein</fullName>
    </recommendedName>
</protein>
<accession>A0AA86T2L9</accession>
<dbReference type="PROSITE" id="PS51257">
    <property type="entry name" value="PROKAR_LIPOPROTEIN"/>
    <property type="match status" value="1"/>
</dbReference>
<proteinExistence type="predicted"/>
<sequence>MTRRAMMGSLVVGAILLFGGCWPTAGYAGETVTEVKRALPRSFQGVRLGMPRHELVAAASDRGRTAVAGDERGQRSFAVLPNDRHLRRIEYRFYRNALQEMAIHYNLERIPLGHEGLLARLKESYGEPVAEQVEEFDPRPDVFSVKKTVWKDERTLIALAEVRKVREGTESYDLVLTMTDRALQQAYEREQEQRRRRQLREIPIPLSGEEGPQEYRVGPGADSPRSHAAG</sequence>
<dbReference type="KEGG" id="nti:DNFV4_01244"/>
<evidence type="ECO:0000256" key="1">
    <source>
        <dbReference type="SAM" id="MobiDB-lite"/>
    </source>
</evidence>
<reference evidence="2" key="1">
    <citation type="submission" date="2022-10" db="EMBL/GenBank/DDBJ databases">
        <authorList>
            <person name="Koch H."/>
        </authorList>
    </citation>
    <scope>NUCLEOTIDE SEQUENCE</scope>
    <source>
        <strain evidence="2">DNF</strain>
    </source>
</reference>